<evidence type="ECO:0000313" key="1">
    <source>
        <dbReference type="EMBL" id="CAD8125766.1"/>
    </source>
</evidence>
<dbReference type="Proteomes" id="UP000692954">
    <property type="component" value="Unassembled WGS sequence"/>
</dbReference>
<reference evidence="1" key="1">
    <citation type="submission" date="2021-01" db="EMBL/GenBank/DDBJ databases">
        <authorList>
            <consortium name="Genoscope - CEA"/>
            <person name="William W."/>
        </authorList>
    </citation>
    <scope>NUCLEOTIDE SEQUENCE</scope>
</reference>
<keyword evidence="2" id="KW-1185">Reference proteome</keyword>
<proteinExistence type="predicted"/>
<evidence type="ECO:0000313" key="2">
    <source>
        <dbReference type="Proteomes" id="UP000692954"/>
    </source>
</evidence>
<sequence length="96" mass="11058">MVKRETVLASGLNDSKGYRSTNLNDGDFYYAELSKDPFTKPNDFSALGDLPYKISLEQQLKKEIEVVKVLKNLELISMRMLSKLQELQIINIFENQ</sequence>
<organism evidence="1 2">
    <name type="scientific">Paramecium sonneborni</name>
    <dbReference type="NCBI Taxonomy" id="65129"/>
    <lineage>
        <taxon>Eukaryota</taxon>
        <taxon>Sar</taxon>
        <taxon>Alveolata</taxon>
        <taxon>Ciliophora</taxon>
        <taxon>Intramacronucleata</taxon>
        <taxon>Oligohymenophorea</taxon>
        <taxon>Peniculida</taxon>
        <taxon>Parameciidae</taxon>
        <taxon>Paramecium</taxon>
    </lineage>
</organism>
<protein>
    <submittedName>
        <fullName evidence="1">Uncharacterized protein</fullName>
    </submittedName>
</protein>
<dbReference type="AlphaFoldDB" id="A0A8S1RBN9"/>
<comment type="caution">
    <text evidence="1">The sequence shown here is derived from an EMBL/GenBank/DDBJ whole genome shotgun (WGS) entry which is preliminary data.</text>
</comment>
<name>A0A8S1RBN9_9CILI</name>
<gene>
    <name evidence="1" type="ORF">PSON_ATCC_30995.1.T1620028</name>
</gene>
<accession>A0A8S1RBN9</accession>
<dbReference type="EMBL" id="CAJJDN010000162">
    <property type="protein sequence ID" value="CAD8125766.1"/>
    <property type="molecule type" value="Genomic_DNA"/>
</dbReference>